<dbReference type="Pfam" id="PF13432">
    <property type="entry name" value="TPR_16"/>
    <property type="match status" value="2"/>
</dbReference>
<comment type="caution">
    <text evidence="3">The sequence shown here is derived from an EMBL/GenBank/DDBJ whole genome shotgun (WGS) entry which is preliminary data.</text>
</comment>
<dbReference type="Pfam" id="PF13469">
    <property type="entry name" value="Sulfotransfer_3"/>
    <property type="match status" value="1"/>
</dbReference>
<keyword evidence="4" id="KW-1185">Reference proteome</keyword>
<dbReference type="PANTHER" id="PTHR12788:SF10">
    <property type="entry name" value="PROTEIN-TYROSINE SULFOTRANSFERASE"/>
    <property type="match status" value="1"/>
</dbReference>
<dbReference type="OrthoDB" id="9800698at2"/>
<evidence type="ECO:0000313" key="4">
    <source>
        <dbReference type="Proteomes" id="UP000321249"/>
    </source>
</evidence>
<dbReference type="Gene3D" id="1.25.40.10">
    <property type="entry name" value="Tetratricopeptide repeat domain"/>
    <property type="match status" value="1"/>
</dbReference>
<name>A0A5C6TX34_9SPHN</name>
<dbReference type="Proteomes" id="UP000321249">
    <property type="component" value="Unassembled WGS sequence"/>
</dbReference>
<dbReference type="PANTHER" id="PTHR12788">
    <property type="entry name" value="PROTEIN-TYROSINE SULFOTRANSFERASE 2"/>
    <property type="match status" value="1"/>
</dbReference>
<dbReference type="GO" id="GO:0042802">
    <property type="term" value="F:identical protein binding"/>
    <property type="evidence" value="ECO:0007669"/>
    <property type="project" value="InterPro"/>
</dbReference>
<dbReference type="PROSITE" id="PS50005">
    <property type="entry name" value="TPR"/>
    <property type="match status" value="1"/>
</dbReference>
<proteinExistence type="predicted"/>
<dbReference type="InterPro" id="IPR019734">
    <property type="entry name" value="TPR_rpt"/>
</dbReference>
<reference evidence="3 4" key="1">
    <citation type="journal article" date="2015" name="J. Microbiol.">
        <title>Sphingosinicella ginsenosidimutans sp. nov., with ginsenoside converting activity.</title>
        <authorList>
            <person name="Kim J.K."/>
            <person name="Kang M.S."/>
            <person name="Park S.C."/>
            <person name="Kim K.M."/>
            <person name="Choi K."/>
            <person name="Yoon M.H."/>
            <person name="Im W.T."/>
        </authorList>
    </citation>
    <scope>NUCLEOTIDE SEQUENCE [LARGE SCALE GENOMIC DNA]</scope>
    <source>
        <strain evidence="3 4">BS-11</strain>
    </source>
</reference>
<dbReference type="InterPro" id="IPR027417">
    <property type="entry name" value="P-loop_NTPase"/>
</dbReference>
<dbReference type="InterPro" id="IPR011717">
    <property type="entry name" value="TPR-4"/>
</dbReference>
<dbReference type="Gene3D" id="3.40.50.300">
    <property type="entry name" value="P-loop containing nucleotide triphosphate hydrolases"/>
    <property type="match status" value="1"/>
</dbReference>
<dbReference type="GO" id="GO:0008476">
    <property type="term" value="F:protein-tyrosine sulfotransferase activity"/>
    <property type="evidence" value="ECO:0007669"/>
    <property type="project" value="InterPro"/>
</dbReference>
<dbReference type="SMART" id="SM00028">
    <property type="entry name" value="TPR"/>
    <property type="match status" value="4"/>
</dbReference>
<dbReference type="SUPFAM" id="SSF52540">
    <property type="entry name" value="P-loop containing nucleoside triphosphate hydrolases"/>
    <property type="match status" value="1"/>
</dbReference>
<feature type="repeat" description="TPR" evidence="2">
    <location>
        <begin position="136"/>
        <end position="169"/>
    </location>
</feature>
<sequence>MLESNSQLSAAMTLIKGGDLVGGRALLEAALVEAPTDKALLGFAGIVTGQLGDTGAAIGYFRRLLDLEPHDRGARINLATALIARGDLDEALVTARAGESDIKVRRLVGYICQQLGRMDEAEAAYRDVVAAIPSDYEAWNNLGNVRGARGDIDGAILAFERAINLRRDAIPIYVNLARVLTNVDRDEARLRTMIEAARIAPDNAEVQLELGLALSVVRDFAAAERAYRAAIRNSTGFTPAYLELGLLLERLNRFDEIEALIEEARSRGAAGPEIDFVRALGLRRQGRSEEALALAESTPPTINRNRRAHLLAQLYDSVGDFDSAYAAYVEMNEAALVERRLPDGPTFVEKVEGSAALLTPERVTAWPPVSVDHDPPAPIFLIGFPRSGTTLLDTLLMNLPNLHVLEEVEIVSRVEEALGGDERIASLTDAEANVLRRRYFEVLDQIEPAAPGQTVVDKYPLHMVRMPLIHRIFPDAKVIFAERHPCDCVLSCFTSNFNLNHAMVNFVTLEGAARLYDTVFDAWTRARDLLPIDVHHVRYERMVVDAESEMRGLLDFLGLPWDPKVLDNQGSAARRAHIRTPSYSQVTQPIYNRSAGRWHRYRKFMEPVLPILAPWAERMGYEI</sequence>
<dbReference type="Pfam" id="PF14559">
    <property type="entry name" value="TPR_19"/>
    <property type="match status" value="1"/>
</dbReference>
<dbReference type="Pfam" id="PF07721">
    <property type="entry name" value="TPR_4"/>
    <property type="match status" value="1"/>
</dbReference>
<accession>A0A5C6TX34</accession>
<evidence type="ECO:0000313" key="3">
    <source>
        <dbReference type="EMBL" id="TXC64927.1"/>
    </source>
</evidence>
<dbReference type="SUPFAM" id="SSF48452">
    <property type="entry name" value="TPR-like"/>
    <property type="match status" value="2"/>
</dbReference>
<evidence type="ECO:0000256" key="1">
    <source>
        <dbReference type="ARBA" id="ARBA00022679"/>
    </source>
</evidence>
<dbReference type="InterPro" id="IPR026634">
    <property type="entry name" value="TPST-like"/>
</dbReference>
<dbReference type="InterPro" id="IPR011990">
    <property type="entry name" value="TPR-like_helical_dom_sf"/>
</dbReference>
<dbReference type="EMBL" id="VOQQ01000001">
    <property type="protein sequence ID" value="TXC64927.1"/>
    <property type="molecule type" value="Genomic_DNA"/>
</dbReference>
<evidence type="ECO:0000256" key="2">
    <source>
        <dbReference type="PROSITE-ProRule" id="PRU00339"/>
    </source>
</evidence>
<gene>
    <name evidence="3" type="ORF">FRZ32_05270</name>
</gene>
<organism evidence="3 4">
    <name type="scientific">Allosphingosinicella ginsenosidimutans</name>
    <dbReference type="NCBI Taxonomy" id="1176539"/>
    <lineage>
        <taxon>Bacteria</taxon>
        <taxon>Pseudomonadati</taxon>
        <taxon>Pseudomonadota</taxon>
        <taxon>Alphaproteobacteria</taxon>
        <taxon>Sphingomonadales</taxon>
        <taxon>Sphingomonadaceae</taxon>
        <taxon>Allosphingosinicella</taxon>
    </lineage>
</organism>
<keyword evidence="1" id="KW-0808">Transferase</keyword>
<protein>
    <submittedName>
        <fullName evidence="3">Tetratricopeptide repeat protein</fullName>
    </submittedName>
</protein>
<keyword evidence="2" id="KW-0802">TPR repeat</keyword>
<dbReference type="AlphaFoldDB" id="A0A5C6TX34"/>